<dbReference type="EMBL" id="PRLP01000034">
    <property type="protein sequence ID" value="PPC77357.1"/>
    <property type="molecule type" value="Genomic_DNA"/>
</dbReference>
<dbReference type="PANTHER" id="PTHR23291:SF115">
    <property type="entry name" value="MODULATOR OF FTSH PROTEASE YCCA"/>
    <property type="match status" value="1"/>
</dbReference>
<accession>A0A2S5KR68</accession>
<evidence type="ECO:0000313" key="8">
    <source>
        <dbReference type="Proteomes" id="UP000238196"/>
    </source>
</evidence>
<comment type="subcellular location">
    <subcellularLocation>
        <location evidence="1">Cell membrane</location>
        <topology evidence="1">Multi-pass membrane protein</topology>
    </subcellularLocation>
</comment>
<keyword evidence="3 6" id="KW-0812">Transmembrane</keyword>
<feature type="transmembrane region" description="Helical" evidence="6">
    <location>
        <begin position="48"/>
        <end position="65"/>
    </location>
</feature>
<dbReference type="Proteomes" id="UP000238196">
    <property type="component" value="Unassembled WGS sequence"/>
</dbReference>
<keyword evidence="5 6" id="KW-0472">Membrane</keyword>
<comment type="similarity">
    <text evidence="6">Belongs to the BI1 family.</text>
</comment>
<dbReference type="OrthoDB" id="9813298at2"/>
<proteinExistence type="inferred from homology"/>
<feature type="transmembrane region" description="Helical" evidence="6">
    <location>
        <begin position="105"/>
        <end position="125"/>
    </location>
</feature>
<feature type="transmembrane region" description="Helical" evidence="6">
    <location>
        <begin position="25"/>
        <end position="42"/>
    </location>
</feature>
<evidence type="ECO:0000313" key="7">
    <source>
        <dbReference type="EMBL" id="PPC77357.1"/>
    </source>
</evidence>
<reference evidence="7 8" key="1">
    <citation type="submission" date="2018-02" db="EMBL/GenBank/DDBJ databases">
        <title>novel marine gammaproteobacteria from coastal saline agro ecosystem.</title>
        <authorList>
            <person name="Krishnan R."/>
            <person name="Ramesh Kumar N."/>
        </authorList>
    </citation>
    <scope>NUCLEOTIDE SEQUENCE [LARGE SCALE GENOMIC DNA]</scope>
    <source>
        <strain evidence="7 8">228</strain>
    </source>
</reference>
<evidence type="ECO:0000256" key="1">
    <source>
        <dbReference type="ARBA" id="ARBA00004651"/>
    </source>
</evidence>
<keyword evidence="4 6" id="KW-1133">Transmembrane helix</keyword>
<dbReference type="PANTHER" id="PTHR23291">
    <property type="entry name" value="BAX INHIBITOR-RELATED"/>
    <property type="match status" value="1"/>
</dbReference>
<sequence>MPIRSVPHSQVLSTPVANKAIRNTYTLLSMTLVFSAICAAISTSMQVGLHPLLNLVIMIGLLFAIQWQRNSVIALPLTFAFTGFAGFTLGPVLNMYLAMANGGEIIMTALGLTGIIFAGLSAYALTTRKDFSFMRGFLLVGILAVVGAGIANMFLHMPGLQLAIAAAAVIVFSGFILYDTSNMIHSGETNYVLMTVSQFLNILNLFTALLQLVGAFSSDD</sequence>
<feature type="transmembrane region" description="Helical" evidence="6">
    <location>
        <begin position="72"/>
        <end position="93"/>
    </location>
</feature>
<evidence type="ECO:0000256" key="4">
    <source>
        <dbReference type="ARBA" id="ARBA00022989"/>
    </source>
</evidence>
<dbReference type="AlphaFoldDB" id="A0A2S5KR68"/>
<evidence type="ECO:0000256" key="5">
    <source>
        <dbReference type="ARBA" id="ARBA00023136"/>
    </source>
</evidence>
<comment type="caution">
    <text evidence="7">The sequence shown here is derived from an EMBL/GenBank/DDBJ whole genome shotgun (WGS) entry which is preliminary data.</text>
</comment>
<feature type="transmembrane region" description="Helical" evidence="6">
    <location>
        <begin position="190"/>
        <end position="213"/>
    </location>
</feature>
<feature type="transmembrane region" description="Helical" evidence="6">
    <location>
        <begin position="160"/>
        <end position="178"/>
    </location>
</feature>
<dbReference type="Pfam" id="PF01027">
    <property type="entry name" value="Bax1-I"/>
    <property type="match status" value="1"/>
</dbReference>
<evidence type="ECO:0000256" key="3">
    <source>
        <dbReference type="ARBA" id="ARBA00022692"/>
    </source>
</evidence>
<protein>
    <submittedName>
        <fullName evidence="7">BAX inhibitor protein</fullName>
    </submittedName>
</protein>
<gene>
    <name evidence="7" type="ORF">C4K68_10845</name>
</gene>
<keyword evidence="2" id="KW-1003">Cell membrane</keyword>
<dbReference type="CDD" id="cd10433">
    <property type="entry name" value="YccA_like"/>
    <property type="match status" value="1"/>
</dbReference>
<feature type="transmembrane region" description="Helical" evidence="6">
    <location>
        <begin position="137"/>
        <end position="154"/>
    </location>
</feature>
<organism evidence="7 8">
    <name type="scientific">Proteobacteria bacterium 228</name>
    <dbReference type="NCBI Taxonomy" id="2083153"/>
    <lineage>
        <taxon>Bacteria</taxon>
        <taxon>Pseudomonadati</taxon>
        <taxon>Pseudomonadota</taxon>
    </lineage>
</organism>
<dbReference type="GO" id="GO:0005886">
    <property type="term" value="C:plasma membrane"/>
    <property type="evidence" value="ECO:0007669"/>
    <property type="project" value="UniProtKB-SubCell"/>
</dbReference>
<evidence type="ECO:0000256" key="6">
    <source>
        <dbReference type="RuleBase" id="RU004379"/>
    </source>
</evidence>
<dbReference type="InterPro" id="IPR006214">
    <property type="entry name" value="Bax_inhibitor_1-related"/>
</dbReference>
<evidence type="ECO:0000256" key="2">
    <source>
        <dbReference type="ARBA" id="ARBA00022475"/>
    </source>
</evidence>
<name>A0A2S5KR68_9PROT</name>